<evidence type="ECO:0000313" key="10">
    <source>
        <dbReference type="EMBL" id="TCG10299.1"/>
    </source>
</evidence>
<evidence type="ECO:0000256" key="6">
    <source>
        <dbReference type="ARBA" id="ARBA00023118"/>
    </source>
</evidence>
<keyword evidence="2" id="KW-0479">Metal-binding</keyword>
<evidence type="ECO:0000313" key="11">
    <source>
        <dbReference type="Proteomes" id="UP000294192"/>
    </source>
</evidence>
<dbReference type="InterPro" id="IPR050646">
    <property type="entry name" value="Cas1"/>
</dbReference>
<comment type="caution">
    <text evidence="10">The sequence shown here is derived from an EMBL/GenBank/DDBJ whole genome shotgun (WGS) entry which is preliminary data.</text>
</comment>
<dbReference type="GO" id="GO:0046872">
    <property type="term" value="F:metal ion binding"/>
    <property type="evidence" value="ECO:0007669"/>
    <property type="project" value="UniProtKB-KW"/>
</dbReference>
<accession>A0A4R0XRV2</accession>
<dbReference type="PANTHER" id="PTHR34353">
    <property type="entry name" value="CRISPR-ASSOCIATED ENDONUCLEASE CAS1 1"/>
    <property type="match status" value="1"/>
</dbReference>
<keyword evidence="11" id="KW-1185">Reference proteome</keyword>
<dbReference type="GO" id="GO:0043571">
    <property type="term" value="P:maintenance of CRISPR repeat elements"/>
    <property type="evidence" value="ECO:0007669"/>
    <property type="project" value="InterPro"/>
</dbReference>
<dbReference type="InterPro" id="IPR019855">
    <property type="entry name" value="CRISPR-assoc_Cas1_NMENI"/>
</dbReference>
<evidence type="ECO:0000256" key="2">
    <source>
        <dbReference type="ARBA" id="ARBA00022723"/>
    </source>
</evidence>
<dbReference type="Gene3D" id="1.20.120.920">
    <property type="entry name" value="CRISPR-associated endonuclease Cas1, C-terminal domain"/>
    <property type="match status" value="1"/>
</dbReference>
<dbReference type="GO" id="GO:0003677">
    <property type="term" value="F:DNA binding"/>
    <property type="evidence" value="ECO:0007669"/>
    <property type="project" value="UniProtKB-KW"/>
</dbReference>
<evidence type="ECO:0000256" key="5">
    <source>
        <dbReference type="ARBA" id="ARBA00022842"/>
    </source>
</evidence>
<reference evidence="10 11" key="1">
    <citation type="submission" date="2018-02" db="EMBL/GenBank/DDBJ databases">
        <title>Mycoplasma marinum and Mycoplasma todarodis sp. nov., moderately halophilic and psychrotolerant mycoplasmas isolated from cephalopods.</title>
        <authorList>
            <person name="Viver T."/>
        </authorList>
    </citation>
    <scope>NUCLEOTIDE SEQUENCE [LARGE SCALE GENOMIC DNA]</scope>
    <source>
        <strain evidence="10 11">PE</strain>
    </source>
</reference>
<keyword evidence="6" id="KW-0051">Antiviral defense</keyword>
<organism evidence="10 11">
    <name type="scientific">Mycoplasma marinum</name>
    <dbReference type="NCBI Taxonomy" id="1937190"/>
    <lineage>
        <taxon>Bacteria</taxon>
        <taxon>Bacillati</taxon>
        <taxon>Mycoplasmatota</taxon>
        <taxon>Mollicutes</taxon>
        <taxon>Mycoplasmataceae</taxon>
        <taxon>Mycoplasma</taxon>
    </lineage>
</organism>
<dbReference type="NCBIfam" id="TIGR00287">
    <property type="entry name" value="cas1"/>
    <property type="match status" value="1"/>
</dbReference>
<dbReference type="GO" id="GO:0004520">
    <property type="term" value="F:DNA endonuclease activity"/>
    <property type="evidence" value="ECO:0007669"/>
    <property type="project" value="InterPro"/>
</dbReference>
<dbReference type="AlphaFoldDB" id="A0A4R0XRV2"/>
<dbReference type="Proteomes" id="UP000294192">
    <property type="component" value="Unassembled WGS sequence"/>
</dbReference>
<dbReference type="GO" id="GO:0051607">
    <property type="term" value="P:defense response to virus"/>
    <property type="evidence" value="ECO:0007669"/>
    <property type="project" value="UniProtKB-KW"/>
</dbReference>
<evidence type="ECO:0000256" key="8">
    <source>
        <dbReference type="ARBA" id="ARBA00023211"/>
    </source>
</evidence>
<protein>
    <submittedName>
        <fullName evidence="10">Type II CRISPR-associated endonuclease Cas1</fullName>
    </submittedName>
</protein>
<evidence type="ECO:0000256" key="4">
    <source>
        <dbReference type="ARBA" id="ARBA00022801"/>
    </source>
</evidence>
<dbReference type="PANTHER" id="PTHR34353:SF2">
    <property type="entry name" value="CRISPR-ASSOCIATED ENDONUCLEASE CAS1 1"/>
    <property type="match status" value="1"/>
</dbReference>
<dbReference type="EMBL" id="PSZO01000075">
    <property type="protein sequence ID" value="TCG10299.1"/>
    <property type="molecule type" value="Genomic_DNA"/>
</dbReference>
<comment type="subunit">
    <text evidence="9">Homodimer, forms a heterotetramer with a Cas2 homodimer.</text>
</comment>
<keyword evidence="1" id="KW-0540">Nuclease</keyword>
<dbReference type="InterPro" id="IPR002729">
    <property type="entry name" value="CRISPR-assoc_Cas1"/>
</dbReference>
<evidence type="ECO:0000256" key="9">
    <source>
        <dbReference type="ARBA" id="ARBA00038592"/>
    </source>
</evidence>
<evidence type="ECO:0000256" key="3">
    <source>
        <dbReference type="ARBA" id="ARBA00022759"/>
    </source>
</evidence>
<dbReference type="Pfam" id="PF01867">
    <property type="entry name" value="Cas_Cas1"/>
    <property type="match status" value="1"/>
</dbReference>
<keyword evidence="3 10" id="KW-0255">Endonuclease</keyword>
<keyword evidence="4" id="KW-0378">Hydrolase</keyword>
<evidence type="ECO:0000256" key="7">
    <source>
        <dbReference type="ARBA" id="ARBA00023125"/>
    </source>
</evidence>
<dbReference type="GO" id="GO:0016787">
    <property type="term" value="F:hydrolase activity"/>
    <property type="evidence" value="ECO:0007669"/>
    <property type="project" value="UniProtKB-KW"/>
</dbReference>
<dbReference type="OrthoDB" id="9803119at2"/>
<gene>
    <name evidence="10" type="ORF">C4B24_04880</name>
</gene>
<evidence type="ECO:0000256" key="1">
    <source>
        <dbReference type="ARBA" id="ARBA00022722"/>
    </source>
</evidence>
<keyword evidence="8" id="KW-0464">Manganese</keyword>
<proteinExistence type="predicted"/>
<name>A0A4R0XRV2_9MOLU</name>
<keyword evidence="7" id="KW-0238">DNA-binding</keyword>
<dbReference type="NCBIfam" id="TIGR03639">
    <property type="entry name" value="cas1_NMENI"/>
    <property type="match status" value="1"/>
</dbReference>
<dbReference type="InterPro" id="IPR042206">
    <property type="entry name" value="CRISPR-assoc_Cas1_C"/>
</dbReference>
<sequence length="222" mass="26152">MNHLHIPNSSISPIVGHHSSLKIFQKQIAWTNIYKGHCWKNIIKNKISNQSKLLIKLEKDENISKLIKDVQVFDISNREGHAAKVYWHAMFGVSFSRDQKAIKQPFINNILNYGYAILRSLVIRSIYKKGLDPRISFFHKSFTNYFALASDIMEPFRPLVDEVVFSQREEKIFSIDIREELINILDKKVWINGKKYFVEKAIDMVLDDLIKENGWQWVELWD</sequence>
<keyword evidence="5" id="KW-0460">Magnesium</keyword>